<organism evidence="1 2">
    <name type="scientific">Dreissena polymorpha</name>
    <name type="common">Zebra mussel</name>
    <name type="synonym">Mytilus polymorpha</name>
    <dbReference type="NCBI Taxonomy" id="45954"/>
    <lineage>
        <taxon>Eukaryota</taxon>
        <taxon>Metazoa</taxon>
        <taxon>Spiralia</taxon>
        <taxon>Lophotrochozoa</taxon>
        <taxon>Mollusca</taxon>
        <taxon>Bivalvia</taxon>
        <taxon>Autobranchia</taxon>
        <taxon>Heteroconchia</taxon>
        <taxon>Euheterodonta</taxon>
        <taxon>Imparidentia</taxon>
        <taxon>Neoheterodontei</taxon>
        <taxon>Myida</taxon>
        <taxon>Dreissenoidea</taxon>
        <taxon>Dreissenidae</taxon>
        <taxon>Dreissena</taxon>
    </lineage>
</organism>
<reference evidence="1" key="1">
    <citation type="journal article" date="2019" name="bioRxiv">
        <title>The Genome of the Zebra Mussel, Dreissena polymorpha: A Resource for Invasive Species Research.</title>
        <authorList>
            <person name="McCartney M.A."/>
            <person name="Auch B."/>
            <person name="Kono T."/>
            <person name="Mallez S."/>
            <person name="Zhang Y."/>
            <person name="Obille A."/>
            <person name="Becker A."/>
            <person name="Abrahante J.E."/>
            <person name="Garbe J."/>
            <person name="Badalamenti J.P."/>
            <person name="Herman A."/>
            <person name="Mangelson H."/>
            <person name="Liachko I."/>
            <person name="Sullivan S."/>
            <person name="Sone E.D."/>
            <person name="Koren S."/>
            <person name="Silverstein K.A.T."/>
            <person name="Beckman K.B."/>
            <person name="Gohl D.M."/>
        </authorList>
    </citation>
    <scope>NUCLEOTIDE SEQUENCE</scope>
    <source>
        <strain evidence="1">Duluth1</strain>
        <tissue evidence="1">Whole animal</tissue>
    </source>
</reference>
<comment type="caution">
    <text evidence="1">The sequence shown here is derived from an EMBL/GenBank/DDBJ whole genome shotgun (WGS) entry which is preliminary data.</text>
</comment>
<dbReference type="EMBL" id="JAIWYP010000001">
    <property type="protein sequence ID" value="KAH3884111.1"/>
    <property type="molecule type" value="Genomic_DNA"/>
</dbReference>
<evidence type="ECO:0000313" key="1">
    <source>
        <dbReference type="EMBL" id="KAH3884111.1"/>
    </source>
</evidence>
<evidence type="ECO:0000313" key="2">
    <source>
        <dbReference type="Proteomes" id="UP000828390"/>
    </source>
</evidence>
<gene>
    <name evidence="1" type="ORF">DPMN_008084</name>
</gene>
<sequence>MLLESDDFPVGVVGEFEILRYFEVLVVEDRSEIDACLLPIFDPGQGLVLNFVLH</sequence>
<dbReference type="AlphaFoldDB" id="A0A9D4MY48"/>
<reference evidence="1" key="2">
    <citation type="submission" date="2020-11" db="EMBL/GenBank/DDBJ databases">
        <authorList>
            <person name="McCartney M.A."/>
            <person name="Auch B."/>
            <person name="Kono T."/>
            <person name="Mallez S."/>
            <person name="Becker A."/>
            <person name="Gohl D.M."/>
            <person name="Silverstein K.A.T."/>
            <person name="Koren S."/>
            <person name="Bechman K.B."/>
            <person name="Herman A."/>
            <person name="Abrahante J.E."/>
            <person name="Garbe J."/>
        </authorList>
    </citation>
    <scope>NUCLEOTIDE SEQUENCE</scope>
    <source>
        <strain evidence="1">Duluth1</strain>
        <tissue evidence="1">Whole animal</tissue>
    </source>
</reference>
<accession>A0A9D4MY48</accession>
<name>A0A9D4MY48_DREPO</name>
<proteinExistence type="predicted"/>
<dbReference type="Proteomes" id="UP000828390">
    <property type="component" value="Unassembled WGS sequence"/>
</dbReference>
<keyword evidence="2" id="KW-1185">Reference proteome</keyword>
<protein>
    <submittedName>
        <fullName evidence="1">Uncharacterized protein</fullName>
    </submittedName>
</protein>